<protein>
    <submittedName>
        <fullName evidence="1">Uncharacterized protein</fullName>
    </submittedName>
</protein>
<reference evidence="1" key="1">
    <citation type="submission" date="2014-11" db="EMBL/GenBank/DDBJ databases">
        <authorList>
            <person name="Amaro Gonzalez C."/>
        </authorList>
    </citation>
    <scope>NUCLEOTIDE SEQUENCE</scope>
</reference>
<dbReference type="EMBL" id="GBXM01077472">
    <property type="protein sequence ID" value="JAH31105.1"/>
    <property type="molecule type" value="Transcribed_RNA"/>
</dbReference>
<proteinExistence type="predicted"/>
<sequence length="30" mass="3301">MQYWSSYSTSLPGLALGRPSLGCLRLRALC</sequence>
<accession>A0A0E9Q046</accession>
<dbReference type="EMBL" id="GBXM01099079">
    <property type="protein sequence ID" value="JAH09498.1"/>
    <property type="molecule type" value="Transcribed_RNA"/>
</dbReference>
<name>A0A0E9Q046_ANGAN</name>
<reference evidence="1" key="2">
    <citation type="journal article" date="2015" name="Fish Shellfish Immunol.">
        <title>Early steps in the European eel (Anguilla anguilla)-Vibrio vulnificus interaction in the gills: Role of the RtxA13 toxin.</title>
        <authorList>
            <person name="Callol A."/>
            <person name="Pajuelo D."/>
            <person name="Ebbesson L."/>
            <person name="Teles M."/>
            <person name="MacKenzie S."/>
            <person name="Amaro C."/>
        </authorList>
    </citation>
    <scope>NUCLEOTIDE SEQUENCE</scope>
</reference>
<organism evidence="1">
    <name type="scientific">Anguilla anguilla</name>
    <name type="common">European freshwater eel</name>
    <name type="synonym">Muraena anguilla</name>
    <dbReference type="NCBI Taxonomy" id="7936"/>
    <lineage>
        <taxon>Eukaryota</taxon>
        <taxon>Metazoa</taxon>
        <taxon>Chordata</taxon>
        <taxon>Craniata</taxon>
        <taxon>Vertebrata</taxon>
        <taxon>Euteleostomi</taxon>
        <taxon>Actinopterygii</taxon>
        <taxon>Neopterygii</taxon>
        <taxon>Teleostei</taxon>
        <taxon>Anguilliformes</taxon>
        <taxon>Anguillidae</taxon>
        <taxon>Anguilla</taxon>
    </lineage>
</organism>
<evidence type="ECO:0000313" key="1">
    <source>
        <dbReference type="EMBL" id="JAH09498.1"/>
    </source>
</evidence>
<dbReference type="AlphaFoldDB" id="A0A0E9Q046"/>